<protein>
    <submittedName>
        <fullName evidence="1">Uncharacterized protein</fullName>
    </submittedName>
</protein>
<name>A0AAD7H4D8_9AGAR</name>
<dbReference type="Proteomes" id="UP001215598">
    <property type="component" value="Unassembled WGS sequence"/>
</dbReference>
<dbReference type="Gene3D" id="1.25.10.10">
    <property type="entry name" value="Leucine-rich Repeat Variant"/>
    <property type="match status" value="1"/>
</dbReference>
<gene>
    <name evidence="1" type="ORF">B0H16DRAFT_596655</name>
</gene>
<dbReference type="AlphaFoldDB" id="A0AAD7H4D8"/>
<accession>A0AAD7H4D8</accession>
<dbReference type="InterPro" id="IPR011989">
    <property type="entry name" value="ARM-like"/>
</dbReference>
<keyword evidence="2" id="KW-1185">Reference proteome</keyword>
<dbReference type="SUPFAM" id="SSF48371">
    <property type="entry name" value="ARM repeat"/>
    <property type="match status" value="1"/>
</dbReference>
<dbReference type="EMBL" id="JARKIB010000390">
    <property type="protein sequence ID" value="KAJ7711633.1"/>
    <property type="molecule type" value="Genomic_DNA"/>
</dbReference>
<dbReference type="InterPro" id="IPR016024">
    <property type="entry name" value="ARM-type_fold"/>
</dbReference>
<reference evidence="1" key="1">
    <citation type="submission" date="2023-03" db="EMBL/GenBank/DDBJ databases">
        <title>Massive genome expansion in bonnet fungi (Mycena s.s.) driven by repeated elements and novel gene families across ecological guilds.</title>
        <authorList>
            <consortium name="Lawrence Berkeley National Laboratory"/>
            <person name="Harder C.B."/>
            <person name="Miyauchi S."/>
            <person name="Viragh M."/>
            <person name="Kuo A."/>
            <person name="Thoen E."/>
            <person name="Andreopoulos B."/>
            <person name="Lu D."/>
            <person name="Skrede I."/>
            <person name="Drula E."/>
            <person name="Henrissat B."/>
            <person name="Morin E."/>
            <person name="Kohler A."/>
            <person name="Barry K."/>
            <person name="LaButti K."/>
            <person name="Morin E."/>
            <person name="Salamov A."/>
            <person name="Lipzen A."/>
            <person name="Mereny Z."/>
            <person name="Hegedus B."/>
            <person name="Baldrian P."/>
            <person name="Stursova M."/>
            <person name="Weitz H."/>
            <person name="Taylor A."/>
            <person name="Grigoriev I.V."/>
            <person name="Nagy L.G."/>
            <person name="Martin F."/>
            <person name="Kauserud H."/>
        </authorList>
    </citation>
    <scope>NUCLEOTIDE SEQUENCE</scope>
    <source>
        <strain evidence="1">CBHHK182m</strain>
    </source>
</reference>
<proteinExistence type="predicted"/>
<comment type="caution">
    <text evidence="1">The sequence shown here is derived from an EMBL/GenBank/DDBJ whole genome shotgun (WGS) entry which is preliminary data.</text>
</comment>
<evidence type="ECO:0000313" key="2">
    <source>
        <dbReference type="Proteomes" id="UP001215598"/>
    </source>
</evidence>
<sequence>MVPLSGGGNRVNISLDLGGVPLLWMENEAISAGLHLHPRNLKRLWNWEEITTDKPTESLKGLFWWSLERIPLSRSTYNLKRPEETTSWPPHHGQGRLIVKDQLVHASVAFKADTYRPKANFSDFDMAWDTLVGRGQADDINWARGWRVRLEMDLFDPASAEDVGKKFVDAPEEERLQYLKRIPFLALSDNAVSSFVSAGAVEKLISLLQDSNAAAEQRALSSTCLTFMMKSNAGLRSQVWDPKADILTVLTTLILSATPKQQLAHLTLLAESPSFTDSWPTVADALLRLVTGGELRSDGPPVNSREASRFRRKWPKIVQPSRRAGSDRQLGLVAAGGTITASRDDRQRDPVDQQPAARCFASFSRSDSFDRVFGERYRDLLPILLRSVPGHALNIIGRLIPHGEVTEIIQKCVPGIIKLVEHDEDDVRRAATATLNQLAKRDIFQNSINMSLPEIAKYLKHAKRQPHIMTQFHA</sequence>
<evidence type="ECO:0000313" key="1">
    <source>
        <dbReference type="EMBL" id="KAJ7711633.1"/>
    </source>
</evidence>
<organism evidence="1 2">
    <name type="scientific">Mycena metata</name>
    <dbReference type="NCBI Taxonomy" id="1033252"/>
    <lineage>
        <taxon>Eukaryota</taxon>
        <taxon>Fungi</taxon>
        <taxon>Dikarya</taxon>
        <taxon>Basidiomycota</taxon>
        <taxon>Agaricomycotina</taxon>
        <taxon>Agaricomycetes</taxon>
        <taxon>Agaricomycetidae</taxon>
        <taxon>Agaricales</taxon>
        <taxon>Marasmiineae</taxon>
        <taxon>Mycenaceae</taxon>
        <taxon>Mycena</taxon>
    </lineage>
</organism>